<dbReference type="OrthoDB" id="66144at2759"/>
<reference evidence="1 2" key="1">
    <citation type="submission" date="2014-02" db="EMBL/GenBank/DDBJ databases">
        <title>Transposable element dynamics among asymbiotic and ectomycorrhizal Amanita fungi.</title>
        <authorList>
            <consortium name="DOE Joint Genome Institute"/>
            <person name="Hess J."/>
            <person name="Skrede I."/>
            <person name="Wolfe B."/>
            <person name="LaButti K."/>
            <person name="Ohm R.A."/>
            <person name="Grigoriev I.V."/>
            <person name="Pringle A."/>
        </authorList>
    </citation>
    <scope>NUCLEOTIDE SEQUENCE [LARGE SCALE GENOMIC DNA]</scope>
    <source>
        <strain evidence="1 2">SKay4041</strain>
    </source>
</reference>
<proteinExistence type="predicted"/>
<gene>
    <name evidence="1" type="ORF">AMATHDRAFT_136536</name>
</gene>
<dbReference type="AlphaFoldDB" id="A0A2A9NSA4"/>
<evidence type="ECO:0008006" key="3">
    <source>
        <dbReference type="Google" id="ProtNLM"/>
    </source>
</evidence>
<accession>A0A2A9NSA4</accession>
<evidence type="ECO:0000313" key="2">
    <source>
        <dbReference type="Proteomes" id="UP000242287"/>
    </source>
</evidence>
<dbReference type="SUPFAM" id="SSF53335">
    <property type="entry name" value="S-adenosyl-L-methionine-dependent methyltransferases"/>
    <property type="match status" value="1"/>
</dbReference>
<dbReference type="EMBL" id="KZ301971">
    <property type="protein sequence ID" value="PFH53875.1"/>
    <property type="molecule type" value="Genomic_DNA"/>
</dbReference>
<dbReference type="InterPro" id="IPR029063">
    <property type="entry name" value="SAM-dependent_MTases_sf"/>
</dbReference>
<sequence>MSRGARLAVAGNLSISMRDNYGEHGVDEYYRKVGSSYRNPHYPGVRLCMFSWLNRWWQMVKGELAGVQDGQKVLLFDLACGSGEVTIAFAEWLKAGRSLFLDSNTISPATTDTIPVVPQRKSKFTITAISTEFPRPYIVAADPFTSEAFSQRTGLPCDTLSFKDVTEGAMPFSVTDLSRRNAPNTLANEAQPQSPPPSSENMQLEMVVCSFALHLIENPSELFALLWELSTKARWLVVIAPHKKPEIKDGWGWLKWNPDKWAECPMTESKGEYLHDRVHCRVYRSVNL</sequence>
<dbReference type="Gene3D" id="3.40.50.150">
    <property type="entry name" value="Vaccinia Virus protein VP39"/>
    <property type="match status" value="1"/>
</dbReference>
<evidence type="ECO:0000313" key="1">
    <source>
        <dbReference type="EMBL" id="PFH53875.1"/>
    </source>
</evidence>
<protein>
    <recommendedName>
        <fullName evidence="3">Methyltransferase domain-containing protein</fullName>
    </recommendedName>
</protein>
<keyword evidence="2" id="KW-1185">Reference proteome</keyword>
<dbReference type="Proteomes" id="UP000242287">
    <property type="component" value="Unassembled WGS sequence"/>
</dbReference>
<name>A0A2A9NSA4_9AGAR</name>
<organism evidence="1 2">
    <name type="scientific">Amanita thiersii Skay4041</name>
    <dbReference type="NCBI Taxonomy" id="703135"/>
    <lineage>
        <taxon>Eukaryota</taxon>
        <taxon>Fungi</taxon>
        <taxon>Dikarya</taxon>
        <taxon>Basidiomycota</taxon>
        <taxon>Agaricomycotina</taxon>
        <taxon>Agaricomycetes</taxon>
        <taxon>Agaricomycetidae</taxon>
        <taxon>Agaricales</taxon>
        <taxon>Pluteineae</taxon>
        <taxon>Amanitaceae</taxon>
        <taxon>Amanita</taxon>
    </lineage>
</organism>